<proteinExistence type="predicted"/>
<dbReference type="AlphaFoldDB" id="A0A382NB02"/>
<evidence type="ECO:0000313" key="1">
    <source>
        <dbReference type="EMBL" id="SVC57505.1"/>
    </source>
</evidence>
<dbReference type="EMBL" id="UINC01098746">
    <property type="protein sequence ID" value="SVC57505.1"/>
    <property type="molecule type" value="Genomic_DNA"/>
</dbReference>
<sequence>RGEAVFTPFVDERVVYYPSSSDVNYVTQMTFIRNRYPDLFEVDAKIWPMSGDRNGTWEPEIFHDGKVAEIKTKKGLTNNITGGTQLESFYVIDELANVEASWNGMLTNWNGVLGNPVTMPDSTVLTRFRPAEYSAGSGFNSAWPPSLISEASYSMMATHGARISNIVSRTFISDLPNIDVPGSSKANQPGSIFIVGTNSLNLANARIRGEGGIYLETKHLVSSENVSLDCQNFSFKLGSTNGLLVIEKMLPDYVERLGGTIETFSAAWGGGTYDPPGDDTDSINLHNSAVAVDANLSLTNEVKVYEATLTATNVILRDNMKIVDKLLVDSETLTVDGTLNFTVRDINDSPYNTGQYFWNKSVTPRLTHLTN</sequence>
<feature type="non-terminal residue" evidence="1">
    <location>
        <position position="371"/>
    </location>
</feature>
<accession>A0A382NB02</accession>
<name>A0A382NB02_9ZZZZ</name>
<organism evidence="1">
    <name type="scientific">marine metagenome</name>
    <dbReference type="NCBI Taxonomy" id="408172"/>
    <lineage>
        <taxon>unclassified sequences</taxon>
        <taxon>metagenomes</taxon>
        <taxon>ecological metagenomes</taxon>
    </lineage>
</organism>
<protein>
    <submittedName>
        <fullName evidence="1">Uncharacterized protein</fullName>
    </submittedName>
</protein>
<feature type="non-terminal residue" evidence="1">
    <location>
        <position position="1"/>
    </location>
</feature>
<reference evidence="1" key="1">
    <citation type="submission" date="2018-05" db="EMBL/GenBank/DDBJ databases">
        <authorList>
            <person name="Lanie J.A."/>
            <person name="Ng W.-L."/>
            <person name="Kazmierczak K.M."/>
            <person name="Andrzejewski T.M."/>
            <person name="Davidsen T.M."/>
            <person name="Wayne K.J."/>
            <person name="Tettelin H."/>
            <person name="Glass J.I."/>
            <person name="Rusch D."/>
            <person name="Podicherti R."/>
            <person name="Tsui H.-C.T."/>
            <person name="Winkler M.E."/>
        </authorList>
    </citation>
    <scope>NUCLEOTIDE SEQUENCE</scope>
</reference>
<gene>
    <name evidence="1" type="ORF">METZ01_LOCUS310359</name>
</gene>